<keyword evidence="1" id="KW-0732">Signal</keyword>
<dbReference type="AlphaFoldDB" id="A0A975DF61"/>
<name>A0A975DF61_9GAMM</name>
<evidence type="ECO:0000259" key="2">
    <source>
        <dbReference type="Pfam" id="PF13511"/>
    </source>
</evidence>
<dbReference type="RefSeq" id="WP_208842280.1">
    <property type="nucleotide sequence ID" value="NZ_CP072133.1"/>
</dbReference>
<dbReference type="InterPro" id="IPR025392">
    <property type="entry name" value="DUF4124"/>
</dbReference>
<reference evidence="3" key="1">
    <citation type="submission" date="2021-03" db="EMBL/GenBank/DDBJ databases">
        <title>Complete Genome of Pseudoalteromonas xiamenensis STKMTI.2, a new potential marine bacterium producing anti-Vibrio compounds.</title>
        <authorList>
            <person name="Handayani D.P."/>
            <person name="Isnansetyo A."/>
            <person name="Istiqomah I."/>
            <person name="Jumina J."/>
        </authorList>
    </citation>
    <scope>NUCLEOTIDE SEQUENCE</scope>
    <source>
        <strain evidence="3">STKMTI.2</strain>
    </source>
</reference>
<feature type="domain" description="DUF4124" evidence="2">
    <location>
        <begin position="13"/>
        <end position="49"/>
    </location>
</feature>
<evidence type="ECO:0000256" key="1">
    <source>
        <dbReference type="SAM" id="SignalP"/>
    </source>
</evidence>
<protein>
    <submittedName>
        <fullName evidence="3">DUF4124 domain-containing protein</fullName>
    </submittedName>
</protein>
<sequence length="173" mass="19481">MDLRWFLVLLLCASSAALAATSKKIYRWKDENGNWVFSDVPRKGAEEIRLQHNSLNMPQEDISVLDVVEPPKAINYSVAITSPTNEQTIRENTGSLYVTGRIEPRFMPNMQVQLFLNGQAASEKQNSAAFALRDIPRGEHSLQIKLYDETGKMIAVSKPSVFFLHRATSIKKS</sequence>
<dbReference type="EMBL" id="CP072133">
    <property type="protein sequence ID" value="QTH70696.1"/>
    <property type="molecule type" value="Genomic_DNA"/>
</dbReference>
<feature type="chain" id="PRO_5037179575" evidence="1">
    <location>
        <begin position="20"/>
        <end position="173"/>
    </location>
</feature>
<dbReference type="Gene3D" id="2.60.40.10">
    <property type="entry name" value="Immunoglobulins"/>
    <property type="match status" value="1"/>
</dbReference>
<dbReference type="KEGG" id="pxi:J5O05_12270"/>
<dbReference type="Proteomes" id="UP000664904">
    <property type="component" value="Chromosome"/>
</dbReference>
<gene>
    <name evidence="3" type="ORF">J5O05_12270</name>
</gene>
<feature type="signal peptide" evidence="1">
    <location>
        <begin position="1"/>
        <end position="19"/>
    </location>
</feature>
<accession>A0A975DF61</accession>
<evidence type="ECO:0000313" key="3">
    <source>
        <dbReference type="EMBL" id="QTH70696.1"/>
    </source>
</evidence>
<dbReference type="InterPro" id="IPR013783">
    <property type="entry name" value="Ig-like_fold"/>
</dbReference>
<proteinExistence type="predicted"/>
<evidence type="ECO:0000313" key="4">
    <source>
        <dbReference type="Proteomes" id="UP000664904"/>
    </source>
</evidence>
<dbReference type="Pfam" id="PF13511">
    <property type="entry name" value="DUF4124"/>
    <property type="match status" value="1"/>
</dbReference>
<organism evidence="3 4">
    <name type="scientific">Pseudoalteromonas xiamenensis</name>
    <dbReference type="NCBI Taxonomy" id="882626"/>
    <lineage>
        <taxon>Bacteria</taxon>
        <taxon>Pseudomonadati</taxon>
        <taxon>Pseudomonadota</taxon>
        <taxon>Gammaproteobacteria</taxon>
        <taxon>Alteromonadales</taxon>
        <taxon>Pseudoalteromonadaceae</taxon>
        <taxon>Pseudoalteromonas</taxon>
    </lineage>
</organism>
<keyword evidence="4" id="KW-1185">Reference proteome</keyword>